<dbReference type="Pfam" id="PF10469">
    <property type="entry name" value="AKAP7_NLS"/>
    <property type="match status" value="1"/>
</dbReference>
<dbReference type="Proteomes" id="UP000243459">
    <property type="component" value="Chromosome 6"/>
</dbReference>
<dbReference type="Pfam" id="PF00013">
    <property type="entry name" value="KH_1"/>
    <property type="match status" value="1"/>
</dbReference>
<dbReference type="InterPro" id="IPR036612">
    <property type="entry name" value="KH_dom_type_1_sf"/>
</dbReference>
<protein>
    <recommendedName>
        <fullName evidence="3">K Homology domain-containing protein</fullName>
    </recommendedName>
</protein>
<organism evidence="4 5">
    <name type="scientific">Asparagus officinalis</name>
    <name type="common">Garden asparagus</name>
    <dbReference type="NCBI Taxonomy" id="4686"/>
    <lineage>
        <taxon>Eukaryota</taxon>
        <taxon>Viridiplantae</taxon>
        <taxon>Streptophyta</taxon>
        <taxon>Embryophyta</taxon>
        <taxon>Tracheophyta</taxon>
        <taxon>Spermatophyta</taxon>
        <taxon>Magnoliopsida</taxon>
        <taxon>Liliopsida</taxon>
        <taxon>Asparagales</taxon>
        <taxon>Asparagaceae</taxon>
        <taxon>Asparagoideae</taxon>
        <taxon>Asparagus</taxon>
    </lineage>
</organism>
<dbReference type="EMBL" id="CM007386">
    <property type="protein sequence ID" value="ONK67190.1"/>
    <property type="molecule type" value="Genomic_DNA"/>
</dbReference>
<evidence type="ECO:0000313" key="4">
    <source>
        <dbReference type="EMBL" id="ONK67190.1"/>
    </source>
</evidence>
<dbReference type="SMART" id="SM00322">
    <property type="entry name" value="KH"/>
    <property type="match status" value="1"/>
</dbReference>
<dbReference type="InterPro" id="IPR004087">
    <property type="entry name" value="KH_dom"/>
</dbReference>
<evidence type="ECO:0000259" key="3">
    <source>
        <dbReference type="SMART" id="SM00322"/>
    </source>
</evidence>
<dbReference type="GO" id="GO:0006307">
    <property type="term" value="P:DNA alkylation repair"/>
    <property type="evidence" value="ECO:0007669"/>
    <property type="project" value="InterPro"/>
</dbReference>
<feature type="region of interest" description="Disordered" evidence="2">
    <location>
        <begin position="122"/>
        <end position="144"/>
    </location>
</feature>
<dbReference type="OMA" id="HCCASIS"/>
<dbReference type="PANTHER" id="PTHR13360">
    <property type="entry name" value="ACTIVATING SIGNAL COINTEGRATOR 1 COMPLEX SUBUNIT 1"/>
    <property type="match status" value="1"/>
</dbReference>
<dbReference type="InterPro" id="IPR009210">
    <property type="entry name" value="ASCC1"/>
</dbReference>
<dbReference type="GO" id="GO:0006355">
    <property type="term" value="P:regulation of DNA-templated transcription"/>
    <property type="evidence" value="ECO:0007669"/>
    <property type="project" value="TreeGrafter"/>
</dbReference>
<dbReference type="AlphaFoldDB" id="A0A5P1ET07"/>
<dbReference type="PANTHER" id="PTHR13360:SF1">
    <property type="entry name" value="ACTIVATING SIGNAL COINTEGRATOR 1 COMPLEX SUBUNIT 1"/>
    <property type="match status" value="1"/>
</dbReference>
<accession>A0A5P1ET07</accession>
<dbReference type="Gene3D" id="3.30.1370.10">
    <property type="entry name" value="K Homology domain, type 1"/>
    <property type="match status" value="1"/>
</dbReference>
<dbReference type="PROSITE" id="PS50084">
    <property type="entry name" value="KH_TYPE_1"/>
    <property type="match status" value="1"/>
</dbReference>
<proteinExistence type="predicted"/>
<dbReference type="GO" id="GO:0003723">
    <property type="term" value="F:RNA binding"/>
    <property type="evidence" value="ECO:0007669"/>
    <property type="project" value="UniProtKB-UniRule"/>
</dbReference>
<evidence type="ECO:0000256" key="2">
    <source>
        <dbReference type="SAM" id="MobiDB-lite"/>
    </source>
</evidence>
<name>A0A5P1ET07_ASPOF</name>
<dbReference type="InterPro" id="IPR019510">
    <property type="entry name" value="AKAP7-like_phosphoesterase"/>
</dbReference>
<dbReference type="InterPro" id="IPR004088">
    <property type="entry name" value="KH_dom_type_1"/>
</dbReference>
<dbReference type="Gramene" id="ONK67190">
    <property type="protein sequence ID" value="ONK67190"/>
    <property type="gene ID" value="A4U43_C06F17230"/>
</dbReference>
<dbReference type="SUPFAM" id="SSF55144">
    <property type="entry name" value="LigT-like"/>
    <property type="match status" value="1"/>
</dbReference>
<dbReference type="Gene3D" id="3.90.1140.10">
    <property type="entry name" value="Cyclic phosphodiesterase"/>
    <property type="match status" value="1"/>
</dbReference>
<evidence type="ECO:0000256" key="1">
    <source>
        <dbReference type="PROSITE-ProRule" id="PRU00117"/>
    </source>
</evidence>
<dbReference type="CDD" id="cd00105">
    <property type="entry name" value="KH-I"/>
    <property type="match status" value="1"/>
</dbReference>
<keyword evidence="5" id="KW-1185">Reference proteome</keyword>
<dbReference type="PIRSF" id="PIRSF027019">
    <property type="entry name" value="Euk_LigT"/>
    <property type="match status" value="1"/>
</dbReference>
<dbReference type="InterPro" id="IPR009097">
    <property type="entry name" value="Cyclic_Pdiesterase"/>
</dbReference>
<keyword evidence="1" id="KW-0694">RNA-binding</keyword>
<feature type="domain" description="K Homology" evidence="3">
    <location>
        <begin position="12"/>
        <end position="80"/>
    </location>
</feature>
<sequence>MENLSERNEHTSVSGAYQQVDASLIRFIKGKGGCTQKQIEEETGVKILFPSSKEDNYIVIEGNNDESVTKASEKIAKVLEEVVKSPSLDYSHFISLPLAIHTELVGKLQDFQNAILGCSDSGQEGNLESNSNEDTSEDSNDEGKSISVKLEVENKKEHVRVKIDTTNANSDASKNPSSILSELGIDKSIFIKPKTFHLTVLMLKLWNKDRVAAAADVLQKISSEVNDALDNRPVLIRLKGLKCMRGSPAKARVLYAPIEEIGGEGRLLRACQVIIKAYVEAGLVLEKDAQQALKLHATLMNARHRKGKKRMRRHDSFDARGIFLRYGSENWGDYLIQEAHLSQRFIFDESGYYHCCASISFPGSMQVE</sequence>
<evidence type="ECO:0000313" key="5">
    <source>
        <dbReference type="Proteomes" id="UP000243459"/>
    </source>
</evidence>
<reference evidence="5" key="1">
    <citation type="journal article" date="2017" name="Nat. Commun.">
        <title>The asparagus genome sheds light on the origin and evolution of a young Y chromosome.</title>
        <authorList>
            <person name="Harkess A."/>
            <person name="Zhou J."/>
            <person name="Xu C."/>
            <person name="Bowers J.E."/>
            <person name="Van der Hulst R."/>
            <person name="Ayyampalayam S."/>
            <person name="Mercati F."/>
            <person name="Riccardi P."/>
            <person name="McKain M.R."/>
            <person name="Kakrana A."/>
            <person name="Tang H."/>
            <person name="Ray J."/>
            <person name="Groenendijk J."/>
            <person name="Arikit S."/>
            <person name="Mathioni S.M."/>
            <person name="Nakano M."/>
            <person name="Shan H."/>
            <person name="Telgmann-Rauber A."/>
            <person name="Kanno A."/>
            <person name="Yue Z."/>
            <person name="Chen H."/>
            <person name="Li W."/>
            <person name="Chen Y."/>
            <person name="Xu X."/>
            <person name="Zhang Y."/>
            <person name="Luo S."/>
            <person name="Chen H."/>
            <person name="Gao J."/>
            <person name="Mao Z."/>
            <person name="Pires J.C."/>
            <person name="Luo M."/>
            <person name="Kudrna D."/>
            <person name="Wing R.A."/>
            <person name="Meyers B.C."/>
            <person name="Yi K."/>
            <person name="Kong H."/>
            <person name="Lavrijsen P."/>
            <person name="Sunseri F."/>
            <person name="Falavigna A."/>
            <person name="Ye Y."/>
            <person name="Leebens-Mack J.H."/>
            <person name="Chen G."/>
        </authorList>
    </citation>
    <scope>NUCLEOTIDE SEQUENCE [LARGE SCALE GENOMIC DNA]</scope>
    <source>
        <strain evidence="5">cv. DH0086</strain>
    </source>
</reference>
<dbReference type="SUPFAM" id="SSF54791">
    <property type="entry name" value="Eukaryotic type KH-domain (KH-domain type I)"/>
    <property type="match status" value="1"/>
</dbReference>
<dbReference type="GO" id="GO:0005634">
    <property type="term" value="C:nucleus"/>
    <property type="evidence" value="ECO:0007669"/>
    <property type="project" value="TreeGrafter"/>
</dbReference>
<gene>
    <name evidence="4" type="ORF">A4U43_C06F17230</name>
</gene>